<dbReference type="PANTHER" id="PTHR40050">
    <property type="entry name" value="INNER SPORE COAT PROTEIN H"/>
    <property type="match status" value="1"/>
</dbReference>
<keyword evidence="1" id="KW-0812">Transmembrane</keyword>
<reference evidence="3 4" key="2">
    <citation type="submission" date="2016-08" db="EMBL/GenBank/DDBJ databases">
        <title>Pervasive Adenine N6-methylation of Active Genes in Fungi.</title>
        <authorList>
            <consortium name="DOE Joint Genome Institute"/>
            <person name="Mondo S.J."/>
            <person name="Dannebaum R.O."/>
            <person name="Kuo R.C."/>
            <person name="Labutti K."/>
            <person name="Haridas S."/>
            <person name="Kuo A."/>
            <person name="Salamov A."/>
            <person name="Ahrendt S.R."/>
            <person name="Lipzen A."/>
            <person name="Sullivan W."/>
            <person name="Andreopoulos W.B."/>
            <person name="Clum A."/>
            <person name="Lindquist E."/>
            <person name="Daum C."/>
            <person name="Ramamoorthy G.K."/>
            <person name="Gryganskyi A."/>
            <person name="Culley D."/>
            <person name="Magnuson J.K."/>
            <person name="James T.Y."/>
            <person name="O'Malley M.A."/>
            <person name="Stajich J.E."/>
            <person name="Spatafora J.W."/>
            <person name="Visel A."/>
            <person name="Grigoriev I.V."/>
        </authorList>
    </citation>
    <scope>NUCLEOTIDE SEQUENCE [LARGE SCALE GENOMIC DNA]</scope>
    <source>
        <strain evidence="3 4">S4</strain>
    </source>
</reference>
<dbReference type="Pfam" id="PF08757">
    <property type="entry name" value="CotH"/>
    <property type="match status" value="1"/>
</dbReference>
<dbReference type="PANTHER" id="PTHR40050:SF1">
    <property type="entry name" value="INNER SPORE COAT PROTEIN H"/>
    <property type="match status" value="1"/>
</dbReference>
<accession>A0A1Y1XPN4</accession>
<dbReference type="OrthoDB" id="10267127at2759"/>
<reference evidence="3 4" key="1">
    <citation type="submission" date="2016-08" db="EMBL/GenBank/DDBJ databases">
        <title>A Parts List for Fungal Cellulosomes Revealed by Comparative Genomics.</title>
        <authorList>
            <consortium name="DOE Joint Genome Institute"/>
            <person name="Haitjema C.H."/>
            <person name="Gilmore S.P."/>
            <person name="Henske J.K."/>
            <person name="Solomon K.V."/>
            <person name="De Groot R."/>
            <person name="Kuo A."/>
            <person name="Mondo S.J."/>
            <person name="Salamov A.A."/>
            <person name="Labutti K."/>
            <person name="Zhao Z."/>
            <person name="Chiniquy J."/>
            <person name="Barry K."/>
            <person name="Brewer H.M."/>
            <person name="Purvine S.O."/>
            <person name="Wright A.T."/>
            <person name="Boxma B."/>
            <person name="Van Alen T."/>
            <person name="Hackstein J.H."/>
            <person name="Baker S.E."/>
            <person name="Grigoriev I.V."/>
            <person name="O'Malley M.A."/>
        </authorList>
    </citation>
    <scope>NUCLEOTIDE SEQUENCE [LARGE SCALE GENOMIC DNA]</scope>
    <source>
        <strain evidence="3 4">S4</strain>
    </source>
</reference>
<proteinExistence type="predicted"/>
<evidence type="ECO:0008006" key="5">
    <source>
        <dbReference type="Google" id="ProtNLM"/>
    </source>
</evidence>
<evidence type="ECO:0000256" key="1">
    <source>
        <dbReference type="SAM" id="Phobius"/>
    </source>
</evidence>
<evidence type="ECO:0000313" key="4">
    <source>
        <dbReference type="Proteomes" id="UP000193944"/>
    </source>
</evidence>
<feature type="chain" id="PRO_5010989665" description="Coth-domain-containing protein" evidence="2">
    <location>
        <begin position="22"/>
        <end position="599"/>
    </location>
</feature>
<comment type="caution">
    <text evidence="3">The sequence shown here is derived from an EMBL/GenBank/DDBJ whole genome shotgun (WGS) entry which is preliminary data.</text>
</comment>
<dbReference type="Proteomes" id="UP000193944">
    <property type="component" value="Unassembled WGS sequence"/>
</dbReference>
<evidence type="ECO:0000256" key="2">
    <source>
        <dbReference type="SAM" id="SignalP"/>
    </source>
</evidence>
<keyword evidence="2" id="KW-0732">Signal</keyword>
<gene>
    <name evidence="3" type="ORF">BCR32DRAFT_264125</name>
</gene>
<keyword evidence="1" id="KW-1133">Transmembrane helix</keyword>
<dbReference type="InterPro" id="IPR014867">
    <property type="entry name" value="Spore_coat_CotH_CotH2/3/7"/>
</dbReference>
<feature type="signal peptide" evidence="2">
    <location>
        <begin position="1"/>
        <end position="21"/>
    </location>
</feature>
<keyword evidence="1" id="KW-0472">Membrane</keyword>
<feature type="transmembrane region" description="Helical" evidence="1">
    <location>
        <begin position="574"/>
        <end position="595"/>
    </location>
</feature>
<sequence>MKYHKALGLLLVSTQALLINAEKVTFKVLAVNGQPTLNINGQKIQMESPYYPLFEAEADVSQFPVQYNYSIDYGNGETKDEAFTRKREQNEDALNEFFDRQITILNHPRLPRAYEELDTLELSKLYDDNYVATIIVKCDENQLNDLYQNTSNTAVKAQVIYASPYAVKTFNDAQILISGQSTRQVPKLSYKIKNLKNDKGKELYNRSTIKLRAEHMDPSLIRDKLYGDILNSIGLPAAQNRFARLFINGESIGLFNLTDDITSKSYLEATFNKGKQFSDEDYSLFKGDFCPSCESPGFGDLGYYGEDPTNGMYAIYSYKGSDKKANAEEHFIKEFLPLLKGIQDYDTSGDASKMPFDIDTFLKYMAMEFIAGGVDNYWNKPGNFYVFKDLKKNQWYFHDSDFHFTFGCGGSVTAMKTTPLAEYPPLLEENVGKERPPLDAIRKSPENEEKFKGIFQRLLNTAFHPKAIYPRIDSLANLIREDVEWDIPLPKVNPNPTLDTDLKFTMEDFNSHVTEEIDVENDDRMPIKSFLSTRINNLVQELGIQVPTEFENNLGLVDFSSIEGEDTSNAISRIMISITSWKLFIIPTFLTILYVKLFY</sequence>
<keyword evidence="4" id="KW-1185">Reference proteome</keyword>
<dbReference type="EMBL" id="MCFG01000006">
    <property type="protein sequence ID" value="ORX87707.1"/>
    <property type="molecule type" value="Genomic_DNA"/>
</dbReference>
<protein>
    <recommendedName>
        <fullName evidence="5">Coth-domain-containing protein</fullName>
    </recommendedName>
</protein>
<organism evidence="3 4">
    <name type="scientific">Anaeromyces robustus</name>
    <dbReference type="NCBI Taxonomy" id="1754192"/>
    <lineage>
        <taxon>Eukaryota</taxon>
        <taxon>Fungi</taxon>
        <taxon>Fungi incertae sedis</taxon>
        <taxon>Chytridiomycota</taxon>
        <taxon>Chytridiomycota incertae sedis</taxon>
        <taxon>Neocallimastigomycetes</taxon>
        <taxon>Neocallimastigales</taxon>
        <taxon>Neocallimastigaceae</taxon>
        <taxon>Anaeromyces</taxon>
    </lineage>
</organism>
<evidence type="ECO:0000313" key="3">
    <source>
        <dbReference type="EMBL" id="ORX87707.1"/>
    </source>
</evidence>
<name>A0A1Y1XPN4_9FUNG</name>
<dbReference type="AlphaFoldDB" id="A0A1Y1XPN4"/>